<keyword evidence="1" id="KW-1133">Transmembrane helix</keyword>
<evidence type="ECO:0000259" key="2">
    <source>
        <dbReference type="Pfam" id="PF19040"/>
    </source>
</evidence>
<organism evidence="3">
    <name type="scientific">Heligmosomoides polygyrus</name>
    <name type="common">Parasitic roundworm</name>
    <dbReference type="NCBI Taxonomy" id="6339"/>
    <lineage>
        <taxon>Eukaryota</taxon>
        <taxon>Metazoa</taxon>
        <taxon>Ecdysozoa</taxon>
        <taxon>Nematoda</taxon>
        <taxon>Chromadorea</taxon>
        <taxon>Rhabditida</taxon>
        <taxon>Rhabditina</taxon>
        <taxon>Rhabditomorpha</taxon>
        <taxon>Strongyloidea</taxon>
        <taxon>Heligmosomidae</taxon>
        <taxon>Heligmosomoides</taxon>
    </lineage>
</organism>
<name>A0A3P7Y2X6_HELPZ</name>
<dbReference type="WBParaSite" id="HPBE_0000729801-mRNA-1">
    <property type="protein sequence ID" value="HPBE_0000729801-mRNA-1"/>
    <property type="gene ID" value="HPBE_0000729801"/>
</dbReference>
<dbReference type="AlphaFoldDB" id="A0A3P7Y2X6"/>
<evidence type="ECO:0000313" key="3">
    <source>
        <dbReference type="EMBL" id="VDO71669.1"/>
    </source>
</evidence>
<proteinExistence type="predicted"/>
<dbReference type="EMBL" id="UZAH01025854">
    <property type="protein sequence ID" value="VDO71669.1"/>
    <property type="molecule type" value="Genomic_DNA"/>
</dbReference>
<keyword evidence="1" id="KW-0472">Membrane</keyword>
<accession>A0A3P7Y2X6</accession>
<dbReference type="PANTHER" id="PTHR23028:SF127">
    <property type="entry name" value="ACYL_TRANSF_3 DOMAIN-CONTAINING PROTEIN-RELATED"/>
    <property type="match status" value="1"/>
</dbReference>
<evidence type="ECO:0000313" key="4">
    <source>
        <dbReference type="Proteomes" id="UP000050761"/>
    </source>
</evidence>
<feature type="transmembrane region" description="Helical" evidence="1">
    <location>
        <begin position="52"/>
        <end position="68"/>
    </location>
</feature>
<dbReference type="OrthoDB" id="5825384at2759"/>
<keyword evidence="1" id="KW-0812">Transmembrane</keyword>
<feature type="domain" description="SGNH" evidence="2">
    <location>
        <begin position="133"/>
        <end position="359"/>
    </location>
</feature>
<dbReference type="GO" id="GO:0016020">
    <property type="term" value="C:membrane"/>
    <property type="evidence" value="ECO:0007669"/>
    <property type="project" value="TreeGrafter"/>
</dbReference>
<dbReference type="Pfam" id="PF19040">
    <property type="entry name" value="SGNH"/>
    <property type="match status" value="1"/>
</dbReference>
<reference evidence="5" key="2">
    <citation type="submission" date="2019-09" db="UniProtKB">
        <authorList>
            <consortium name="WormBaseParasite"/>
        </authorList>
    </citation>
    <scope>IDENTIFICATION</scope>
</reference>
<dbReference type="InterPro" id="IPR050879">
    <property type="entry name" value="Acyltransferase_3"/>
</dbReference>
<reference evidence="3 4" key="1">
    <citation type="submission" date="2018-11" db="EMBL/GenBank/DDBJ databases">
        <authorList>
            <consortium name="Pathogen Informatics"/>
        </authorList>
    </citation>
    <scope>NUCLEOTIDE SEQUENCE [LARGE SCALE GENOMIC DNA]</scope>
</reference>
<dbReference type="GO" id="GO:0000271">
    <property type="term" value="P:polysaccharide biosynthetic process"/>
    <property type="evidence" value="ECO:0007669"/>
    <property type="project" value="TreeGrafter"/>
</dbReference>
<evidence type="ECO:0000256" key="1">
    <source>
        <dbReference type="SAM" id="Phobius"/>
    </source>
</evidence>
<feature type="transmembrane region" description="Helical" evidence="1">
    <location>
        <begin position="20"/>
        <end position="40"/>
    </location>
</feature>
<evidence type="ECO:0000313" key="5">
    <source>
        <dbReference type="WBParaSite" id="HPBE_0000729801-mRNA-1"/>
    </source>
</evidence>
<protein>
    <submittedName>
        <fullName evidence="5">SGNH domain-containing protein</fullName>
    </submittedName>
</protein>
<dbReference type="Proteomes" id="UP000050761">
    <property type="component" value="Unassembled WGS sequence"/>
</dbReference>
<keyword evidence="4" id="KW-1185">Reference proteome</keyword>
<gene>
    <name evidence="3" type="ORF">HPBE_LOCUS7299</name>
</gene>
<dbReference type="PANTHER" id="PTHR23028">
    <property type="entry name" value="ACETYLTRANSFERASE"/>
    <property type="match status" value="1"/>
</dbReference>
<dbReference type="InterPro" id="IPR043968">
    <property type="entry name" value="SGNH"/>
</dbReference>
<sequence>MAVSISECEEKQGLVCSPSTTYPIGILVSFVAAATICEYFEKVYLQWQPSSTALLLIFTIATTAYLVFRPPSSGYPFTDEPFHYKGVNLSDASWNHTLMQHIAYSEGVRVRALRRNFVTPGCKYSERFVGKNLVPFGLCQLKQGQGNLSVLVIGNSFACNQADMVYKAFRRKSSSFHVFCLSACEVLSLSASTICKVRVNYTEIVEKLRPNVVFILDRYISSKRVPKGDLADNLDVTLMQQVYNLMNIERLADKVFILQALPSCLRSCVTTALDFMIWKNKPLRDIGTKLIVVDDELARTHLDELRKMCMKCELIDYLPALVNDDGIYRGYDNETNLLYLDNNNHLTRFGKERVQPIFDEIASRLEL</sequence>